<dbReference type="AlphaFoldDB" id="A0A8T2XAJ5"/>
<dbReference type="InterPro" id="IPR036259">
    <property type="entry name" value="MFS_trans_sf"/>
</dbReference>
<evidence type="ECO:0000256" key="1">
    <source>
        <dbReference type="ARBA" id="ARBA00004141"/>
    </source>
</evidence>
<protein>
    <submittedName>
        <fullName evidence="6">Uncharacterized protein</fullName>
    </submittedName>
</protein>
<dbReference type="GO" id="GO:0022857">
    <property type="term" value="F:transmembrane transporter activity"/>
    <property type="evidence" value="ECO:0007669"/>
    <property type="project" value="InterPro"/>
</dbReference>
<sequence length="109" mass="12179">MKAVTNSSSSTKPCLRWIALEKTGDAVLMKIKKRRQCQGFIPIRATNLLYAIVDAQYSTFFTMQGASKDRTIASSFMIPTATLQSFTSLTIVMLVPVFDRICPFIKSFS</sequence>
<evidence type="ECO:0000256" key="3">
    <source>
        <dbReference type="ARBA" id="ARBA00022692"/>
    </source>
</evidence>
<evidence type="ECO:0000313" key="7">
    <source>
        <dbReference type="Proteomes" id="UP000807159"/>
    </source>
</evidence>
<accession>A0A8T2XAJ5</accession>
<evidence type="ECO:0000256" key="5">
    <source>
        <dbReference type="ARBA" id="ARBA00023136"/>
    </source>
</evidence>
<organism evidence="6 7">
    <name type="scientific">Populus deltoides</name>
    <name type="common">Eastern poplar</name>
    <name type="synonym">Eastern cottonwood</name>
    <dbReference type="NCBI Taxonomy" id="3696"/>
    <lineage>
        <taxon>Eukaryota</taxon>
        <taxon>Viridiplantae</taxon>
        <taxon>Streptophyta</taxon>
        <taxon>Embryophyta</taxon>
        <taxon>Tracheophyta</taxon>
        <taxon>Spermatophyta</taxon>
        <taxon>Magnoliopsida</taxon>
        <taxon>eudicotyledons</taxon>
        <taxon>Gunneridae</taxon>
        <taxon>Pentapetalae</taxon>
        <taxon>rosids</taxon>
        <taxon>fabids</taxon>
        <taxon>Malpighiales</taxon>
        <taxon>Salicaceae</taxon>
        <taxon>Saliceae</taxon>
        <taxon>Populus</taxon>
    </lineage>
</organism>
<proteinExistence type="inferred from homology"/>
<name>A0A8T2XAJ5_POPDE</name>
<keyword evidence="7" id="KW-1185">Reference proteome</keyword>
<evidence type="ECO:0000256" key="2">
    <source>
        <dbReference type="ARBA" id="ARBA00005982"/>
    </source>
</evidence>
<keyword evidence="5" id="KW-0472">Membrane</keyword>
<dbReference type="PANTHER" id="PTHR11654">
    <property type="entry name" value="OLIGOPEPTIDE TRANSPORTER-RELATED"/>
    <property type="match status" value="1"/>
</dbReference>
<dbReference type="Proteomes" id="UP000807159">
    <property type="component" value="Chromosome 13"/>
</dbReference>
<comment type="subcellular location">
    <subcellularLocation>
        <location evidence="1">Membrane</location>
        <topology evidence="1">Multi-pass membrane protein</topology>
    </subcellularLocation>
</comment>
<gene>
    <name evidence="6" type="ORF">H0E87_022598</name>
</gene>
<dbReference type="EMBL" id="JACEGQ020000013">
    <property type="protein sequence ID" value="KAH8490138.1"/>
    <property type="molecule type" value="Genomic_DNA"/>
</dbReference>
<evidence type="ECO:0000313" key="6">
    <source>
        <dbReference type="EMBL" id="KAH8490138.1"/>
    </source>
</evidence>
<comment type="similarity">
    <text evidence="2">Belongs to the major facilitator superfamily. Proton-dependent oligopeptide transporter (POT/PTR) (TC 2.A.17) family.</text>
</comment>
<comment type="caution">
    <text evidence="6">The sequence shown here is derived from an EMBL/GenBank/DDBJ whole genome shotgun (WGS) entry which is preliminary data.</text>
</comment>
<dbReference type="InterPro" id="IPR000109">
    <property type="entry name" value="POT_fam"/>
</dbReference>
<keyword evidence="3" id="KW-0812">Transmembrane</keyword>
<dbReference type="Pfam" id="PF00854">
    <property type="entry name" value="PTR2"/>
    <property type="match status" value="1"/>
</dbReference>
<keyword evidence="4" id="KW-1133">Transmembrane helix</keyword>
<reference evidence="6" key="1">
    <citation type="journal article" date="2021" name="J. Hered.">
        <title>Genome Assembly of Salicaceae Populus deltoides (Eastern Cottonwood) I-69 Based on Nanopore Sequencing and Hi-C Technologies.</title>
        <authorList>
            <person name="Bai S."/>
            <person name="Wu H."/>
            <person name="Zhang J."/>
            <person name="Pan Z."/>
            <person name="Zhao W."/>
            <person name="Li Z."/>
            <person name="Tong C."/>
        </authorList>
    </citation>
    <scope>NUCLEOTIDE SEQUENCE</scope>
    <source>
        <tissue evidence="6">Leaf</tissue>
    </source>
</reference>
<evidence type="ECO:0000256" key="4">
    <source>
        <dbReference type="ARBA" id="ARBA00022989"/>
    </source>
</evidence>
<dbReference type="GO" id="GO:0016020">
    <property type="term" value="C:membrane"/>
    <property type="evidence" value="ECO:0007669"/>
    <property type="project" value="UniProtKB-SubCell"/>
</dbReference>
<dbReference type="Gene3D" id="1.20.1250.20">
    <property type="entry name" value="MFS general substrate transporter like domains"/>
    <property type="match status" value="1"/>
</dbReference>